<evidence type="ECO:0000313" key="1">
    <source>
        <dbReference type="EMBL" id="GAH95810.1"/>
    </source>
</evidence>
<feature type="non-terminal residue" evidence="1">
    <location>
        <position position="1"/>
    </location>
</feature>
<dbReference type="EMBL" id="BARU01048377">
    <property type="protein sequence ID" value="GAH95810.1"/>
    <property type="molecule type" value="Genomic_DNA"/>
</dbReference>
<protein>
    <submittedName>
        <fullName evidence="1">Uncharacterized protein</fullName>
    </submittedName>
</protein>
<sequence>SVGKAKFFPDKGEKWCKTRKKYMGQTIRESE</sequence>
<gene>
    <name evidence="1" type="ORF">S03H2_71940</name>
</gene>
<dbReference type="AlphaFoldDB" id="X1KQA5"/>
<organism evidence="1">
    <name type="scientific">marine sediment metagenome</name>
    <dbReference type="NCBI Taxonomy" id="412755"/>
    <lineage>
        <taxon>unclassified sequences</taxon>
        <taxon>metagenomes</taxon>
        <taxon>ecological metagenomes</taxon>
    </lineage>
</organism>
<name>X1KQA5_9ZZZZ</name>
<reference evidence="1" key="1">
    <citation type="journal article" date="2014" name="Front. Microbiol.">
        <title>High frequency of phylogenetically diverse reductive dehalogenase-homologous genes in deep subseafloor sedimentary metagenomes.</title>
        <authorList>
            <person name="Kawai M."/>
            <person name="Futagami T."/>
            <person name="Toyoda A."/>
            <person name="Takaki Y."/>
            <person name="Nishi S."/>
            <person name="Hori S."/>
            <person name="Arai W."/>
            <person name="Tsubouchi T."/>
            <person name="Morono Y."/>
            <person name="Uchiyama I."/>
            <person name="Ito T."/>
            <person name="Fujiyama A."/>
            <person name="Inagaki F."/>
            <person name="Takami H."/>
        </authorList>
    </citation>
    <scope>NUCLEOTIDE SEQUENCE</scope>
    <source>
        <strain evidence="1">Expedition CK06-06</strain>
    </source>
</reference>
<proteinExistence type="predicted"/>
<comment type="caution">
    <text evidence="1">The sequence shown here is derived from an EMBL/GenBank/DDBJ whole genome shotgun (WGS) entry which is preliminary data.</text>
</comment>
<accession>X1KQA5</accession>